<dbReference type="Pfam" id="PF03466">
    <property type="entry name" value="LysR_substrate"/>
    <property type="match status" value="1"/>
</dbReference>
<dbReference type="EMBL" id="BJMH01000008">
    <property type="protein sequence ID" value="GEB32497.1"/>
    <property type="molecule type" value="Genomic_DNA"/>
</dbReference>
<evidence type="ECO:0000259" key="5">
    <source>
        <dbReference type="PROSITE" id="PS50931"/>
    </source>
</evidence>
<evidence type="ECO:0000256" key="4">
    <source>
        <dbReference type="ARBA" id="ARBA00023163"/>
    </source>
</evidence>
<keyword evidence="7" id="KW-1185">Reference proteome</keyword>
<dbReference type="InterPro" id="IPR036388">
    <property type="entry name" value="WH-like_DNA-bd_sf"/>
</dbReference>
<name>A0A4Y3PGK8_BREPA</name>
<dbReference type="PROSITE" id="PS50931">
    <property type="entry name" value="HTH_LYSR"/>
    <property type="match status" value="1"/>
</dbReference>
<evidence type="ECO:0000256" key="1">
    <source>
        <dbReference type="ARBA" id="ARBA00009437"/>
    </source>
</evidence>
<reference evidence="6 7" key="1">
    <citation type="submission" date="2019-06" db="EMBL/GenBank/DDBJ databases">
        <title>Whole genome shotgun sequence of Brevibacillus parabrevis NBRC 12334.</title>
        <authorList>
            <person name="Hosoyama A."/>
            <person name="Uohara A."/>
            <person name="Ohji S."/>
            <person name="Ichikawa N."/>
        </authorList>
    </citation>
    <scope>NUCLEOTIDE SEQUENCE [LARGE SCALE GENOMIC DNA]</scope>
    <source>
        <strain evidence="6 7">NBRC 12334</strain>
    </source>
</reference>
<protein>
    <submittedName>
        <fullName evidence="6">LysR family transcriptional regulator</fullName>
    </submittedName>
</protein>
<keyword evidence="2" id="KW-0805">Transcription regulation</keyword>
<dbReference type="Pfam" id="PF00126">
    <property type="entry name" value="HTH_1"/>
    <property type="match status" value="1"/>
</dbReference>
<keyword evidence="3" id="KW-0238">DNA-binding</keyword>
<keyword evidence="4" id="KW-0804">Transcription</keyword>
<dbReference type="PRINTS" id="PR00039">
    <property type="entry name" value="HTHLYSR"/>
</dbReference>
<dbReference type="GO" id="GO:0000976">
    <property type="term" value="F:transcription cis-regulatory region binding"/>
    <property type="evidence" value="ECO:0007669"/>
    <property type="project" value="TreeGrafter"/>
</dbReference>
<dbReference type="SUPFAM" id="SSF46785">
    <property type="entry name" value="Winged helix' DNA-binding domain"/>
    <property type="match status" value="1"/>
</dbReference>
<sequence length="306" mass="34643">MNLHALRIFVEVASRQSVTAAAEALAISQPAVSAQIRKLENELGLSLLAPDGRGISLTDEGRFLFEKARRIYDWEREIESQLAEIRQGEKGKLRIASTYLPSNYLVPKWLAEFKQHYEHVDVEIRTRNSLQSIELLLSCQVDLAIVIKEAWEDDLPIDRVHMTDVLYWFILPAAHPLAGKEISIEQLVQEPFLLREQGSSTREWLFSLCREHGVRRPRVGLQYHGLIESIQSVRAGYGTMLAPALAVEEMVERNEIGRVTVPGVEIKRPVYICTRAGESSHRPVVERFLEMVLGKGAVSNKKADPQ</sequence>
<gene>
    <name evidence="6" type="ORF">BPA01_20770</name>
</gene>
<dbReference type="PANTHER" id="PTHR30126:SF40">
    <property type="entry name" value="HTH-TYPE TRANSCRIPTIONAL REGULATOR GLTR"/>
    <property type="match status" value="1"/>
</dbReference>
<dbReference type="RefSeq" id="WP_122964354.1">
    <property type="nucleotide sequence ID" value="NZ_BJMH01000008.1"/>
</dbReference>
<accession>A0A4Y3PGK8</accession>
<dbReference type="Gene3D" id="3.40.190.10">
    <property type="entry name" value="Periplasmic binding protein-like II"/>
    <property type="match status" value="2"/>
</dbReference>
<dbReference type="InterPro" id="IPR036390">
    <property type="entry name" value="WH_DNA-bd_sf"/>
</dbReference>
<dbReference type="FunFam" id="1.10.10.10:FF:000001">
    <property type="entry name" value="LysR family transcriptional regulator"/>
    <property type="match status" value="1"/>
</dbReference>
<comment type="similarity">
    <text evidence="1">Belongs to the LysR transcriptional regulatory family.</text>
</comment>
<dbReference type="SUPFAM" id="SSF53850">
    <property type="entry name" value="Periplasmic binding protein-like II"/>
    <property type="match status" value="1"/>
</dbReference>
<dbReference type="PANTHER" id="PTHR30126">
    <property type="entry name" value="HTH-TYPE TRANSCRIPTIONAL REGULATOR"/>
    <property type="match status" value="1"/>
</dbReference>
<evidence type="ECO:0000313" key="6">
    <source>
        <dbReference type="EMBL" id="GEB32497.1"/>
    </source>
</evidence>
<dbReference type="AlphaFoldDB" id="A0A4Y3PGK8"/>
<comment type="caution">
    <text evidence="6">The sequence shown here is derived from an EMBL/GenBank/DDBJ whole genome shotgun (WGS) entry which is preliminary data.</text>
</comment>
<evidence type="ECO:0000256" key="2">
    <source>
        <dbReference type="ARBA" id="ARBA00023015"/>
    </source>
</evidence>
<dbReference type="GO" id="GO:0003700">
    <property type="term" value="F:DNA-binding transcription factor activity"/>
    <property type="evidence" value="ECO:0007669"/>
    <property type="project" value="InterPro"/>
</dbReference>
<dbReference type="GeneID" id="87611345"/>
<proteinExistence type="inferred from homology"/>
<dbReference type="InterPro" id="IPR005119">
    <property type="entry name" value="LysR_subst-bd"/>
</dbReference>
<dbReference type="InterPro" id="IPR000847">
    <property type="entry name" value="LysR_HTH_N"/>
</dbReference>
<organism evidence="6 7">
    <name type="scientific">Brevibacillus parabrevis</name>
    <dbReference type="NCBI Taxonomy" id="54914"/>
    <lineage>
        <taxon>Bacteria</taxon>
        <taxon>Bacillati</taxon>
        <taxon>Bacillota</taxon>
        <taxon>Bacilli</taxon>
        <taxon>Bacillales</taxon>
        <taxon>Paenibacillaceae</taxon>
        <taxon>Brevibacillus</taxon>
    </lineage>
</organism>
<dbReference type="Gene3D" id="1.10.10.10">
    <property type="entry name" value="Winged helix-like DNA-binding domain superfamily/Winged helix DNA-binding domain"/>
    <property type="match status" value="1"/>
</dbReference>
<dbReference type="STRING" id="54914.AV540_23805"/>
<dbReference type="Proteomes" id="UP000316882">
    <property type="component" value="Unassembled WGS sequence"/>
</dbReference>
<evidence type="ECO:0000313" key="7">
    <source>
        <dbReference type="Proteomes" id="UP000316882"/>
    </source>
</evidence>
<feature type="domain" description="HTH lysR-type" evidence="5">
    <location>
        <begin position="1"/>
        <end position="58"/>
    </location>
</feature>
<evidence type="ECO:0000256" key="3">
    <source>
        <dbReference type="ARBA" id="ARBA00023125"/>
    </source>
</evidence>